<dbReference type="PATRIC" id="fig|1618207.4.peg.3081"/>
<evidence type="ECO:0000313" key="2">
    <source>
        <dbReference type="EMBL" id="AJT42494.1"/>
    </source>
</evidence>
<reference evidence="2 3" key="1">
    <citation type="journal article" date="2015" name="Genome Announc.">
        <title>Complete Genome Sequencing of Protease-Producing Novel Arthrobacter sp. Strain IHBB 11108 Using PacBio Single-Molecule Real-Time Sequencing Technology.</title>
        <authorList>
            <person name="Kiran S."/>
            <person name="Swarnkar M.K."/>
            <person name="Pal M."/>
            <person name="Thakur R."/>
            <person name="Tewari R."/>
            <person name="Singh A.K."/>
            <person name="Gulati A."/>
        </authorList>
    </citation>
    <scope>NUCLEOTIDE SEQUENCE [LARGE SCALE GENOMIC DNA]</scope>
    <source>
        <strain evidence="2 3">IHBB 11108</strain>
    </source>
</reference>
<proteinExistence type="predicted"/>
<dbReference type="HOGENOM" id="CLU_116228_0_0_11"/>
<keyword evidence="3" id="KW-1185">Reference proteome</keyword>
<accession>A0A0D4C1T1</accession>
<dbReference type="STRING" id="1618207.UM93_15140"/>
<dbReference type="AlphaFoldDB" id="A0A0D4C1T1"/>
<dbReference type="KEGG" id="ari:UM93_15140"/>
<gene>
    <name evidence="2" type="ORF">UM93_15140</name>
</gene>
<feature type="transmembrane region" description="Helical" evidence="1">
    <location>
        <begin position="68"/>
        <end position="88"/>
    </location>
</feature>
<organism evidence="2 3">
    <name type="scientific">Psychromicrobium lacuslunae</name>
    <dbReference type="NCBI Taxonomy" id="1618207"/>
    <lineage>
        <taxon>Bacteria</taxon>
        <taxon>Bacillati</taxon>
        <taxon>Actinomycetota</taxon>
        <taxon>Actinomycetes</taxon>
        <taxon>Micrococcales</taxon>
        <taxon>Micrococcaceae</taxon>
        <taxon>Psychromicrobium</taxon>
    </lineage>
</organism>
<keyword evidence="1" id="KW-0812">Transmembrane</keyword>
<evidence type="ECO:0000313" key="3">
    <source>
        <dbReference type="Proteomes" id="UP000061839"/>
    </source>
</evidence>
<sequence length="203" mass="21377">MNETPRGLNRFLLGLFGLILLAAGGLAVALAAVPSFAQWWQGWAAPLTTQLQDLAAQTALPGQGGSLLWIGVAVVLVVLIILMIVWVASQGKGRTSILAADDESGEAEGLVSINGSVAEQLLRQALAERPDLLGATIASYEIKGEAGLKIRVMPRQGVAPHQLSAEISALVQALDLSLGQRTPVLLSIASGTRVRFTRAERVR</sequence>
<dbReference type="Proteomes" id="UP000061839">
    <property type="component" value="Chromosome"/>
</dbReference>
<keyword evidence="1" id="KW-0472">Membrane</keyword>
<dbReference type="RefSeq" id="WP_045076357.1">
    <property type="nucleotide sequence ID" value="NZ_CP011005.1"/>
</dbReference>
<dbReference type="EMBL" id="CP011005">
    <property type="protein sequence ID" value="AJT42494.1"/>
    <property type="molecule type" value="Genomic_DNA"/>
</dbReference>
<name>A0A0D4C1T1_9MICC</name>
<evidence type="ECO:0008006" key="4">
    <source>
        <dbReference type="Google" id="ProtNLM"/>
    </source>
</evidence>
<protein>
    <recommendedName>
        <fullName evidence="4">Alkaline shock response membrane anchor protein AmaP</fullName>
    </recommendedName>
</protein>
<evidence type="ECO:0000256" key="1">
    <source>
        <dbReference type="SAM" id="Phobius"/>
    </source>
</evidence>
<dbReference type="OrthoDB" id="5123397at2"/>
<keyword evidence="1" id="KW-1133">Transmembrane helix</keyword>